<dbReference type="EMBL" id="JBHMAK010000014">
    <property type="protein sequence ID" value="MFB9813588.1"/>
    <property type="molecule type" value="Genomic_DNA"/>
</dbReference>
<keyword evidence="2" id="KW-1185">Reference proteome</keyword>
<accession>A0ACC6VR21</accession>
<evidence type="ECO:0000313" key="1">
    <source>
        <dbReference type="EMBL" id="MFB9813588.1"/>
    </source>
</evidence>
<reference evidence="1" key="1">
    <citation type="submission" date="2024-09" db="EMBL/GenBank/DDBJ databases">
        <authorList>
            <person name="Sun Q."/>
            <person name="Mori K."/>
        </authorList>
    </citation>
    <scope>NUCLEOTIDE SEQUENCE</scope>
    <source>
        <strain evidence="1">JCM 19018</strain>
    </source>
</reference>
<gene>
    <name evidence="1" type="ORF">ACFFN7_19760</name>
</gene>
<organism evidence="1 2">
    <name type="scientific">Haloarcula sebkhae</name>
    <dbReference type="NCBI Taxonomy" id="932660"/>
    <lineage>
        <taxon>Archaea</taxon>
        <taxon>Methanobacteriati</taxon>
        <taxon>Methanobacteriota</taxon>
        <taxon>Stenosarchaea group</taxon>
        <taxon>Halobacteria</taxon>
        <taxon>Halobacteriales</taxon>
        <taxon>Haloarculaceae</taxon>
        <taxon>Haloarcula</taxon>
    </lineage>
</organism>
<name>A0ACC6VR21_9EURY</name>
<evidence type="ECO:0000313" key="2">
    <source>
        <dbReference type="Proteomes" id="UP001589559"/>
    </source>
</evidence>
<sequence length="386" mass="43566">MSTESSEGDNGRTLLSKLRATGTPPRSPAGTLIVERFAQMVGITDITSRYDAYLYLVVGTLLGGVVSWLFSPQFSMTGAGTLHPWSVTYHGSLLFGLFLTMQLRDWYQQGIDDLQVVPSVRDRFLPLTPPSIRWGIYVAGLSLHFGYFVGVGEISGVYAFEGMLSGSIKYLFVIPFIYLPVIADLLTTFVGIHMMLPYRIHDEAIDLDFADTINFHGLRPVGQLIKRGTQTYFVALLLFTLFFLRKVFPIAEVTGGRFALSGGAYTQPSDMVFIYLFFAWVIGILFFVVPVVWIHRYMRHQKQQALEELHADIEVSAVRLKDVTTRPEDQQEFFDSVYLYTALDRVENGHEYPIDYRLLRGVLLIGLLPLVINLITYILTTFVLPG</sequence>
<proteinExistence type="predicted"/>
<dbReference type="Proteomes" id="UP001589559">
    <property type="component" value="Unassembled WGS sequence"/>
</dbReference>
<comment type="caution">
    <text evidence="1">The sequence shown here is derived from an EMBL/GenBank/DDBJ whole genome shotgun (WGS) entry which is preliminary data.</text>
</comment>
<protein>
    <submittedName>
        <fullName evidence="1">Uncharacterized protein</fullName>
    </submittedName>
</protein>